<gene>
    <name evidence="2" type="ORF">HGH92_21025</name>
</gene>
<reference evidence="2 3" key="1">
    <citation type="submission" date="2020-04" db="EMBL/GenBank/DDBJ databases">
        <authorList>
            <person name="Yin C."/>
        </authorList>
    </citation>
    <scope>NUCLEOTIDE SEQUENCE [LARGE SCALE GENOMIC DNA]</scope>
    <source>
        <strain evidence="2 3">Ae27</strain>
    </source>
</reference>
<dbReference type="EMBL" id="JABAIA010000002">
    <property type="protein sequence ID" value="NLR66805.1"/>
    <property type="molecule type" value="Genomic_DNA"/>
</dbReference>
<feature type="transmembrane region" description="Helical" evidence="1">
    <location>
        <begin position="52"/>
        <end position="73"/>
    </location>
</feature>
<feature type="transmembrane region" description="Helical" evidence="1">
    <location>
        <begin position="79"/>
        <end position="100"/>
    </location>
</feature>
<proteinExistence type="predicted"/>
<keyword evidence="1" id="KW-1133">Transmembrane helix</keyword>
<keyword evidence="1" id="KW-0472">Membrane</keyword>
<keyword evidence="1" id="KW-0812">Transmembrane</keyword>
<feature type="transmembrane region" description="Helical" evidence="1">
    <location>
        <begin position="131"/>
        <end position="149"/>
    </location>
</feature>
<comment type="caution">
    <text evidence="2">The sequence shown here is derived from an EMBL/GenBank/DDBJ whole genome shotgun (WGS) entry which is preliminary data.</text>
</comment>
<dbReference type="Proteomes" id="UP000570474">
    <property type="component" value="Unassembled WGS sequence"/>
</dbReference>
<organism evidence="2 3">
    <name type="scientific">Chitinophaga varians</name>
    <dbReference type="NCBI Taxonomy" id="2202339"/>
    <lineage>
        <taxon>Bacteria</taxon>
        <taxon>Pseudomonadati</taxon>
        <taxon>Bacteroidota</taxon>
        <taxon>Chitinophagia</taxon>
        <taxon>Chitinophagales</taxon>
        <taxon>Chitinophagaceae</taxon>
        <taxon>Chitinophaga</taxon>
    </lineage>
</organism>
<name>A0A847S0B7_9BACT</name>
<evidence type="ECO:0008006" key="4">
    <source>
        <dbReference type="Google" id="ProtNLM"/>
    </source>
</evidence>
<dbReference type="RefSeq" id="WP_168872709.1">
    <property type="nucleotide sequence ID" value="NZ_JABAIA010000002.1"/>
</dbReference>
<feature type="transmembrane region" description="Helical" evidence="1">
    <location>
        <begin position="6"/>
        <end position="22"/>
    </location>
</feature>
<keyword evidence="3" id="KW-1185">Reference proteome</keyword>
<evidence type="ECO:0000313" key="3">
    <source>
        <dbReference type="Proteomes" id="UP000570474"/>
    </source>
</evidence>
<evidence type="ECO:0000256" key="1">
    <source>
        <dbReference type="SAM" id="Phobius"/>
    </source>
</evidence>
<evidence type="ECO:0000313" key="2">
    <source>
        <dbReference type="EMBL" id="NLR66805.1"/>
    </source>
</evidence>
<sequence length="153" mass="17818">MHLLSLWTATIAAAVVFLAGSWERIFRMPHWFADPPRSFALITPQTKHSARFWIPVQLLFLVSFITALATNWLRPAVRPYLLTALVCFLAVTIPTATYFVKEILAFSKMNNDAPRTPELLKRSRQWIKWTTSRNILQLISFILLVWALYNEYH</sequence>
<dbReference type="AlphaFoldDB" id="A0A847S0B7"/>
<protein>
    <recommendedName>
        <fullName evidence="4">DUF1772 domain-containing protein</fullName>
    </recommendedName>
</protein>
<accession>A0A847S0B7</accession>